<dbReference type="EMBL" id="JAJQKU010000001">
    <property type="protein sequence ID" value="MCD9095639.1"/>
    <property type="molecule type" value="Genomic_DNA"/>
</dbReference>
<gene>
    <name evidence="2" type="ORF">LTT95_01610</name>
</gene>
<keyword evidence="3" id="KW-1185">Reference proteome</keyword>
<accession>A0ABS8U994</accession>
<feature type="transmembrane region" description="Helical" evidence="1">
    <location>
        <begin position="42"/>
        <end position="60"/>
    </location>
</feature>
<dbReference type="RefSeq" id="WP_232134166.1">
    <property type="nucleotide sequence ID" value="NZ_CP089507.1"/>
</dbReference>
<dbReference type="Proteomes" id="UP001430360">
    <property type="component" value="Unassembled WGS sequence"/>
</dbReference>
<keyword evidence="1" id="KW-0812">Transmembrane</keyword>
<evidence type="ECO:0000256" key="1">
    <source>
        <dbReference type="SAM" id="Phobius"/>
    </source>
</evidence>
<reference evidence="2" key="1">
    <citation type="submission" date="2021-12" db="EMBL/GenBank/DDBJ databases">
        <authorList>
            <person name="Ulrich A."/>
        </authorList>
    </citation>
    <scope>NUCLEOTIDE SEQUENCE</scope>
    <source>
        <strain evidence="2">A1P009</strain>
    </source>
</reference>
<sequence>MRRFFVWIVPTFGALILGKLVDTYFPTVFPAAISSLTAPVPAWSLISAIGAAAYLGYRLWSATSVNRVAPAPLATRFSPAEQIVLIFLSRATAELDEDSITGELSRDGQYTPLQIKAALHSLYGQQLVNYHISGNFRGTYRLSQTGFNAAAAIE</sequence>
<organism evidence="2 3">
    <name type="scientific">Luteimonas fraxinea</name>
    <dbReference type="NCBI Taxonomy" id="2901869"/>
    <lineage>
        <taxon>Bacteria</taxon>
        <taxon>Pseudomonadati</taxon>
        <taxon>Pseudomonadota</taxon>
        <taxon>Gammaproteobacteria</taxon>
        <taxon>Lysobacterales</taxon>
        <taxon>Lysobacteraceae</taxon>
        <taxon>Luteimonas</taxon>
    </lineage>
</organism>
<evidence type="ECO:0000313" key="2">
    <source>
        <dbReference type="EMBL" id="MCD9095639.1"/>
    </source>
</evidence>
<name>A0ABS8U994_9GAMM</name>
<reference evidence="2" key="2">
    <citation type="journal article" date="2022" name="Syst. Appl. Microbiol.">
        <title>Physiological and genomic characterisation of Luteimonas fraxinea sp. nov., a bacterial species associated with trees tolerant to ash dieback.</title>
        <authorList>
            <person name="Ulrich K."/>
            <person name="Becker R."/>
            <person name="Behrendt U."/>
            <person name="Kube M."/>
            <person name="Schneck V."/>
            <person name="Ulrich A."/>
        </authorList>
    </citation>
    <scope>NUCLEOTIDE SEQUENCE</scope>
    <source>
        <strain evidence="2">A1P009</strain>
    </source>
</reference>
<comment type="caution">
    <text evidence="2">The sequence shown here is derived from an EMBL/GenBank/DDBJ whole genome shotgun (WGS) entry which is preliminary data.</text>
</comment>
<protein>
    <submittedName>
        <fullName evidence="2">Uncharacterized protein</fullName>
    </submittedName>
</protein>
<evidence type="ECO:0000313" key="3">
    <source>
        <dbReference type="Proteomes" id="UP001430360"/>
    </source>
</evidence>
<proteinExistence type="predicted"/>
<keyword evidence="1" id="KW-1133">Transmembrane helix</keyword>
<keyword evidence="1" id="KW-0472">Membrane</keyword>